<keyword evidence="4" id="KW-0449">Lipoprotein</keyword>
<dbReference type="InterPro" id="IPR016047">
    <property type="entry name" value="M23ase_b-sheet_dom"/>
</dbReference>
<evidence type="ECO:0000256" key="1">
    <source>
        <dbReference type="ARBA" id="ARBA00038420"/>
    </source>
</evidence>
<feature type="compositionally biased region" description="Low complexity" evidence="2">
    <location>
        <begin position="24"/>
        <end position="46"/>
    </location>
</feature>
<comment type="caution">
    <text evidence="4">The sequence shown here is derived from an EMBL/GenBank/DDBJ whole genome shotgun (WGS) entry which is preliminary data.</text>
</comment>
<feature type="compositionally biased region" description="Low complexity" evidence="2">
    <location>
        <begin position="1"/>
        <end position="15"/>
    </location>
</feature>
<reference evidence="4" key="2">
    <citation type="submission" date="2020-09" db="EMBL/GenBank/DDBJ databases">
        <authorList>
            <person name="Sun Q."/>
            <person name="Sedlacek I."/>
        </authorList>
    </citation>
    <scope>NUCLEOTIDE SEQUENCE</scope>
    <source>
        <strain evidence="4">CCM 7684</strain>
    </source>
</reference>
<gene>
    <name evidence="4" type="ORF">GCM10007276_23250</name>
</gene>
<dbReference type="Gene3D" id="3.10.350.10">
    <property type="entry name" value="LysM domain"/>
    <property type="match status" value="2"/>
</dbReference>
<dbReference type="InterPro" id="IPR011055">
    <property type="entry name" value="Dup_hybrid_motif"/>
</dbReference>
<dbReference type="Proteomes" id="UP000602745">
    <property type="component" value="Unassembled WGS sequence"/>
</dbReference>
<evidence type="ECO:0000256" key="2">
    <source>
        <dbReference type="SAM" id="MobiDB-lite"/>
    </source>
</evidence>
<reference evidence="4" key="1">
    <citation type="journal article" date="2014" name="Int. J. Syst. Evol. Microbiol.">
        <title>Complete genome sequence of Corynebacterium casei LMG S-19264T (=DSM 44701T), isolated from a smear-ripened cheese.</title>
        <authorList>
            <consortium name="US DOE Joint Genome Institute (JGI-PGF)"/>
            <person name="Walter F."/>
            <person name="Albersmeier A."/>
            <person name="Kalinowski J."/>
            <person name="Ruckert C."/>
        </authorList>
    </citation>
    <scope>NUCLEOTIDE SEQUENCE</scope>
    <source>
        <strain evidence="4">CCM 7684</strain>
    </source>
</reference>
<accession>A0A8J2YIJ8</accession>
<dbReference type="SUPFAM" id="SSF54106">
    <property type="entry name" value="LysM domain"/>
    <property type="match status" value="1"/>
</dbReference>
<dbReference type="SMART" id="SM00257">
    <property type="entry name" value="LysM"/>
    <property type="match status" value="2"/>
</dbReference>
<dbReference type="CDD" id="cd12797">
    <property type="entry name" value="M23_peptidase"/>
    <property type="match status" value="1"/>
</dbReference>
<feature type="domain" description="LysM" evidence="3">
    <location>
        <begin position="97"/>
        <end position="141"/>
    </location>
</feature>
<dbReference type="SUPFAM" id="SSF51261">
    <property type="entry name" value="Duplicated hybrid motif"/>
    <property type="match status" value="1"/>
</dbReference>
<evidence type="ECO:0000313" key="5">
    <source>
        <dbReference type="Proteomes" id="UP000602745"/>
    </source>
</evidence>
<comment type="similarity">
    <text evidence="1">Belongs to the E.coli NlpD/Haemophilus LppB family.</text>
</comment>
<dbReference type="InterPro" id="IPR036779">
    <property type="entry name" value="LysM_dom_sf"/>
</dbReference>
<dbReference type="InterPro" id="IPR050570">
    <property type="entry name" value="Cell_wall_metabolism_enzyme"/>
</dbReference>
<dbReference type="CDD" id="cd00118">
    <property type="entry name" value="LysM"/>
    <property type="match status" value="2"/>
</dbReference>
<dbReference type="Pfam" id="PF01476">
    <property type="entry name" value="LysM"/>
    <property type="match status" value="2"/>
</dbReference>
<dbReference type="Gene3D" id="2.70.70.10">
    <property type="entry name" value="Glucose Permease (Domain IIA)"/>
    <property type="match status" value="1"/>
</dbReference>
<protein>
    <submittedName>
        <fullName evidence="4">Lipoprotein</fullName>
    </submittedName>
</protein>
<dbReference type="InterPro" id="IPR018392">
    <property type="entry name" value="LysM"/>
</dbReference>
<dbReference type="PANTHER" id="PTHR21666">
    <property type="entry name" value="PEPTIDASE-RELATED"/>
    <property type="match status" value="1"/>
</dbReference>
<dbReference type="AlphaFoldDB" id="A0A8J2YIJ8"/>
<feature type="compositionally biased region" description="Low complexity" evidence="2">
    <location>
        <begin position="54"/>
        <end position="80"/>
    </location>
</feature>
<dbReference type="PANTHER" id="PTHR21666:SF263">
    <property type="entry name" value="MUREIN HYDROLASE ACTIVATOR NLPD"/>
    <property type="match status" value="1"/>
</dbReference>
<evidence type="ECO:0000313" key="4">
    <source>
        <dbReference type="EMBL" id="GGE45410.1"/>
    </source>
</evidence>
<organism evidence="4 5">
    <name type="scientific">Agaricicola taiwanensis</name>
    <dbReference type="NCBI Taxonomy" id="591372"/>
    <lineage>
        <taxon>Bacteria</taxon>
        <taxon>Pseudomonadati</taxon>
        <taxon>Pseudomonadota</taxon>
        <taxon>Alphaproteobacteria</taxon>
        <taxon>Rhodobacterales</taxon>
        <taxon>Paracoccaceae</taxon>
        <taxon>Agaricicola</taxon>
    </lineage>
</organism>
<name>A0A8J2YIJ8_9RHOB</name>
<dbReference type="Pfam" id="PF01551">
    <property type="entry name" value="Peptidase_M23"/>
    <property type="match status" value="1"/>
</dbReference>
<feature type="region of interest" description="Disordered" evidence="2">
    <location>
        <begin position="1"/>
        <end position="104"/>
    </location>
</feature>
<proteinExistence type="inferred from homology"/>
<dbReference type="PROSITE" id="PS51782">
    <property type="entry name" value="LYSM"/>
    <property type="match status" value="2"/>
</dbReference>
<evidence type="ECO:0000259" key="3">
    <source>
        <dbReference type="PROSITE" id="PS51782"/>
    </source>
</evidence>
<feature type="domain" description="LysM" evidence="3">
    <location>
        <begin position="178"/>
        <end position="222"/>
    </location>
</feature>
<keyword evidence="5" id="KW-1185">Reference proteome</keyword>
<dbReference type="EMBL" id="BMCP01000002">
    <property type="protein sequence ID" value="GGE45410.1"/>
    <property type="molecule type" value="Genomic_DNA"/>
</dbReference>
<sequence length="440" mass="44978">MRFSGGSPFSNPFSSKQEPNYTGSVAAAPSSSVSTAPLGPVSSSPYGQGGYQQGGYQQPASQPNYQQPSYSQSSYQQPNSGATRMGADRDWSLQGGTPITVGPNDSLQTISSRYGVPASAIVATNGLSPTQALAPGQRITIPVFRRAGGAATASVASSAPAPTVTASTAPAASRRAGGSHTVGSGETLFSLSRTYGVSHRDIAAANGIAPDAQLRIGQTITIPGMNGSASQAVAAAPKPVQQQPAQQPGTQVASAYAPTASATPSVVASQAVQQQTPRMQAATPKPQETVATVQPVVARPDDTATTTAAASNGGKPDFRWPVRGRVISGYGSKPNGKQNDGINLAVPEGTPIRAAESGTVAYSGNELAGYGNLVLIRHDGGWVTAYAHASELLVKKGDVVRRGQVVARAGRSGDVSAPQLHFEVRRGSNPVDPLEQLPRS</sequence>
<dbReference type="GO" id="GO:0004222">
    <property type="term" value="F:metalloendopeptidase activity"/>
    <property type="evidence" value="ECO:0007669"/>
    <property type="project" value="TreeGrafter"/>
</dbReference>